<dbReference type="RefSeq" id="WP_338008242.1">
    <property type="nucleotide sequence ID" value="NZ_JAOPKB010000009.1"/>
</dbReference>
<evidence type="ECO:0000313" key="3">
    <source>
        <dbReference type="Proteomes" id="UP001320972"/>
    </source>
</evidence>
<evidence type="ECO:0000313" key="2">
    <source>
        <dbReference type="EMBL" id="MCU4973960.1"/>
    </source>
</evidence>
<protein>
    <submittedName>
        <fullName evidence="2">Uncharacterized protein</fullName>
    </submittedName>
</protein>
<keyword evidence="1" id="KW-0812">Transmembrane</keyword>
<organism evidence="2 3">
    <name type="scientific">Natronoglomus mannanivorans</name>
    <dbReference type="NCBI Taxonomy" id="2979990"/>
    <lineage>
        <taxon>Archaea</taxon>
        <taxon>Methanobacteriati</taxon>
        <taxon>Methanobacteriota</taxon>
        <taxon>Stenosarchaea group</taxon>
        <taxon>Halobacteria</taxon>
        <taxon>Halobacteriales</taxon>
        <taxon>Natrialbaceae</taxon>
        <taxon>Natronoglomus</taxon>
    </lineage>
</organism>
<feature type="transmembrane region" description="Helical" evidence="1">
    <location>
        <begin position="560"/>
        <end position="580"/>
    </location>
</feature>
<keyword evidence="1" id="KW-1133">Transmembrane helix</keyword>
<comment type="caution">
    <text evidence="2">The sequence shown here is derived from an EMBL/GenBank/DDBJ whole genome shotgun (WGS) entry which is preliminary data.</text>
</comment>
<accession>A0ABT2QGB0</accession>
<proteinExistence type="predicted"/>
<keyword evidence="3" id="KW-1185">Reference proteome</keyword>
<feature type="transmembrane region" description="Helical" evidence="1">
    <location>
        <begin position="351"/>
        <end position="369"/>
    </location>
</feature>
<evidence type="ECO:0000256" key="1">
    <source>
        <dbReference type="SAM" id="Phobius"/>
    </source>
</evidence>
<name>A0ABT2QGB0_9EURY</name>
<dbReference type="EMBL" id="JAOPKB010000009">
    <property type="protein sequence ID" value="MCU4973960.1"/>
    <property type="molecule type" value="Genomic_DNA"/>
</dbReference>
<gene>
    <name evidence="2" type="ORF">OB955_14595</name>
</gene>
<dbReference type="Proteomes" id="UP001320972">
    <property type="component" value="Unassembled WGS sequence"/>
</dbReference>
<keyword evidence="1" id="KW-0472">Membrane</keyword>
<sequence>MLLSDNEQSSSDWAGRISDCFSEGNYQDGVDLIYEAFDISNENELLFSIVVKKTNIIGDLFDENNLESGGSSPQFWTSKKTLNQWIDKNNAESIINSQFNSTITPYHCFLDDCGIIESEYMGFISVQSLLNNSAVHSPTDCQANYRNEHEVLTEIFDETDFNPPTISPLVFDNPILREIYRPIFISAAISCLATSHSIDGNHFEAETKTDRHHAASQLNLGDLGTDTMEENNFPELYELLEEVLHPDGPSSLTHWHRSVATHCSSFTEIPKKHREINHYYGFLREENAKKELDQLQNTIEEAFELTRTVATSLSEASQSLTSDLQKIIITLLAAIVTNFVLILRYSDLSILAPFSISAIAGILIFYFPVIQNEIEETQAVMENRTGDFIVYLSEIRSHVGTRVFDLDKIEDQHEIHLRTAYKSLENAKHTTSKIYHIMVFIWAIIIFYSLIVITEWNPAGLTAFLSSLDIQTTSIENVGAIKLTLISSAIPSLWLLYKLRNHFKISEADFWPRSLGASPSADDTEITFPEIRKESVKPDEVNIDLFEDITPRHYFEYCPILLVILLTFISLAGIIALYYII</sequence>
<feature type="transmembrane region" description="Helical" evidence="1">
    <location>
        <begin position="474"/>
        <end position="497"/>
    </location>
</feature>
<reference evidence="2 3" key="1">
    <citation type="submission" date="2022-09" db="EMBL/GenBank/DDBJ databases">
        <title>Enrichment on poylsaccharides allowed isolation of novel metabolic and taxonomic groups of Haloarchaea.</title>
        <authorList>
            <person name="Sorokin D.Y."/>
            <person name="Elcheninov A.G."/>
            <person name="Khizhniak T.V."/>
            <person name="Kolganova T.V."/>
            <person name="Kublanov I.V."/>
        </authorList>
    </citation>
    <scope>NUCLEOTIDE SEQUENCE [LARGE SCALE GENOMIC DNA]</scope>
    <source>
        <strain evidence="2 3">AArc-m2/3/4</strain>
    </source>
</reference>
<feature type="transmembrane region" description="Helical" evidence="1">
    <location>
        <begin position="434"/>
        <end position="454"/>
    </location>
</feature>